<keyword evidence="2" id="KW-1185">Reference proteome</keyword>
<reference evidence="1 2" key="2">
    <citation type="submission" date="2018-03" db="EMBL/GenBank/DDBJ databases">
        <title>The ancient ancestry and fast evolution of plastids.</title>
        <authorList>
            <person name="Moore K.R."/>
            <person name="Magnabosco C."/>
            <person name="Momper L."/>
            <person name="Gold D.A."/>
            <person name="Bosak T."/>
            <person name="Fournier G.P."/>
        </authorList>
    </citation>
    <scope>NUCLEOTIDE SEQUENCE [LARGE SCALE GENOMIC DNA]</scope>
    <source>
        <strain evidence="1 2">CCAP 1448/3</strain>
    </source>
</reference>
<dbReference type="AlphaFoldDB" id="A0A2T1C9L9"/>
<reference evidence="1 2" key="1">
    <citation type="submission" date="2018-02" db="EMBL/GenBank/DDBJ databases">
        <authorList>
            <person name="Cohen D.B."/>
            <person name="Kent A.D."/>
        </authorList>
    </citation>
    <scope>NUCLEOTIDE SEQUENCE [LARGE SCALE GENOMIC DNA]</scope>
    <source>
        <strain evidence="1 2">CCAP 1448/3</strain>
    </source>
</reference>
<proteinExistence type="predicted"/>
<evidence type="ECO:0000313" key="2">
    <source>
        <dbReference type="Proteomes" id="UP000238762"/>
    </source>
</evidence>
<name>A0A2T1C9L9_9CYAN</name>
<accession>A0A2T1C9L9</accession>
<organism evidence="1 2">
    <name type="scientific">Merismopedia glauca CCAP 1448/3</name>
    <dbReference type="NCBI Taxonomy" id="1296344"/>
    <lineage>
        <taxon>Bacteria</taxon>
        <taxon>Bacillati</taxon>
        <taxon>Cyanobacteriota</taxon>
        <taxon>Cyanophyceae</taxon>
        <taxon>Synechococcales</taxon>
        <taxon>Merismopediaceae</taxon>
        <taxon>Merismopedia</taxon>
    </lineage>
</organism>
<protein>
    <submittedName>
        <fullName evidence="1">Uncharacterized protein</fullName>
    </submittedName>
</protein>
<gene>
    <name evidence="1" type="ORF">C7B64_01520</name>
</gene>
<evidence type="ECO:0000313" key="1">
    <source>
        <dbReference type="EMBL" id="PSB04934.1"/>
    </source>
</evidence>
<dbReference type="RefSeq" id="WP_106286902.1">
    <property type="nucleotide sequence ID" value="NZ_CAWNTC010000136.1"/>
</dbReference>
<dbReference type="OrthoDB" id="582518at2"/>
<comment type="caution">
    <text evidence="1">The sequence shown here is derived from an EMBL/GenBank/DDBJ whole genome shotgun (WGS) entry which is preliminary data.</text>
</comment>
<dbReference type="Proteomes" id="UP000238762">
    <property type="component" value="Unassembled WGS sequence"/>
</dbReference>
<dbReference type="EMBL" id="PVWJ01000005">
    <property type="protein sequence ID" value="PSB04934.1"/>
    <property type="molecule type" value="Genomic_DNA"/>
</dbReference>
<sequence>MNDSTNQAQLTDDICRRTAVLLLSAERGRDPGYPLDSSLISKWCAELGFPQRIRSFTREQFDQLRLVNLHYARGGTRHELIKKLREIKNDRN</sequence>